<dbReference type="EMBL" id="BSNF01000001">
    <property type="protein sequence ID" value="GLQ05997.1"/>
    <property type="molecule type" value="Genomic_DNA"/>
</dbReference>
<reference evidence="2" key="1">
    <citation type="journal article" date="2014" name="Int. J. Syst. Evol. Microbiol.">
        <title>Complete genome of a new Firmicutes species belonging to the dominant human colonic microbiota ('Ruminococcus bicirculans') reveals two chromosomes and a selective capacity to utilize plant glucans.</title>
        <authorList>
            <consortium name="NISC Comparative Sequencing Program"/>
            <person name="Wegmann U."/>
            <person name="Louis P."/>
            <person name="Goesmann A."/>
            <person name="Henrissat B."/>
            <person name="Duncan S.H."/>
            <person name="Flint H.J."/>
        </authorList>
    </citation>
    <scope>NUCLEOTIDE SEQUENCE</scope>
    <source>
        <strain evidence="2">NBRC 103408</strain>
    </source>
</reference>
<reference evidence="2" key="2">
    <citation type="submission" date="2023-01" db="EMBL/GenBank/DDBJ databases">
        <title>Draft genome sequence of Sneathiella chinensis strain NBRC 103408.</title>
        <authorList>
            <person name="Sun Q."/>
            <person name="Mori K."/>
        </authorList>
    </citation>
    <scope>NUCLEOTIDE SEQUENCE</scope>
    <source>
        <strain evidence="2">NBRC 103408</strain>
    </source>
</reference>
<comment type="caution">
    <text evidence="2">The sequence shown here is derived from an EMBL/GenBank/DDBJ whole genome shotgun (WGS) entry which is preliminary data.</text>
</comment>
<dbReference type="RefSeq" id="WP_169559951.1">
    <property type="nucleotide sequence ID" value="NZ_BSNF01000001.1"/>
</dbReference>
<evidence type="ECO:0000313" key="3">
    <source>
        <dbReference type="Proteomes" id="UP001161409"/>
    </source>
</evidence>
<proteinExistence type="predicted"/>
<organism evidence="2 3">
    <name type="scientific">Sneathiella chinensis</name>
    <dbReference type="NCBI Taxonomy" id="349750"/>
    <lineage>
        <taxon>Bacteria</taxon>
        <taxon>Pseudomonadati</taxon>
        <taxon>Pseudomonadota</taxon>
        <taxon>Alphaproteobacteria</taxon>
        <taxon>Sneathiellales</taxon>
        <taxon>Sneathiellaceae</taxon>
        <taxon>Sneathiella</taxon>
    </lineage>
</organism>
<evidence type="ECO:0000256" key="1">
    <source>
        <dbReference type="SAM" id="MobiDB-lite"/>
    </source>
</evidence>
<keyword evidence="3" id="KW-1185">Reference proteome</keyword>
<name>A0ABQ5U3U1_9PROT</name>
<gene>
    <name evidence="2" type="ORF">GCM10007924_12180</name>
</gene>
<protein>
    <recommendedName>
        <fullName evidence="4">Cell division protein FtsL</fullName>
    </recommendedName>
</protein>
<feature type="region of interest" description="Disordered" evidence="1">
    <location>
        <begin position="92"/>
        <end position="139"/>
    </location>
</feature>
<dbReference type="PROSITE" id="PS51257">
    <property type="entry name" value="PROKAR_LIPOPROTEIN"/>
    <property type="match status" value="1"/>
</dbReference>
<accession>A0ABQ5U3U1</accession>
<sequence>MRWNLTVFFLALFACVSYGLYQLSYEVQQLEDDLAGLRRGIENNHEAVKVLEAEWAYQNRPDVLQALAARHLPLLLIAPYQVAALDDIPVRGAGGGAPEMRVPVPRSRPGRGLRDRQAPPGSLHLASFSHGTERDEGVQ</sequence>
<evidence type="ECO:0000313" key="2">
    <source>
        <dbReference type="EMBL" id="GLQ05997.1"/>
    </source>
</evidence>
<dbReference type="Proteomes" id="UP001161409">
    <property type="component" value="Unassembled WGS sequence"/>
</dbReference>
<evidence type="ECO:0008006" key="4">
    <source>
        <dbReference type="Google" id="ProtNLM"/>
    </source>
</evidence>